<keyword evidence="2" id="KW-0812">Transmembrane</keyword>
<proteinExistence type="predicted"/>
<sequence length="53" mass="6067">MDFAYFEAVMAFFGLASIVIGSFADRLTGHMLREPQATSTERPRRHSQQMMTK</sequence>
<evidence type="ECO:0000313" key="4">
    <source>
        <dbReference type="Proteomes" id="UP000183208"/>
    </source>
</evidence>
<feature type="transmembrane region" description="Helical" evidence="2">
    <location>
        <begin position="6"/>
        <end position="24"/>
    </location>
</feature>
<reference evidence="3 4" key="1">
    <citation type="submission" date="2016-10" db="EMBL/GenBank/DDBJ databases">
        <authorList>
            <person name="de Groot N.N."/>
        </authorList>
    </citation>
    <scope>NUCLEOTIDE SEQUENCE [LARGE SCALE GENOMIC DNA]</scope>
    <source>
        <strain evidence="3 4">GAS522</strain>
    </source>
</reference>
<dbReference type="AlphaFoldDB" id="A0A1M7DZY2"/>
<keyword evidence="2" id="KW-1133">Transmembrane helix</keyword>
<evidence type="ECO:0000313" key="3">
    <source>
        <dbReference type="EMBL" id="SED88575.1"/>
    </source>
</evidence>
<dbReference type="RefSeq" id="WP_154070857.1">
    <property type="nucleotide sequence ID" value="NZ_FNTI01000001.1"/>
</dbReference>
<dbReference type="Proteomes" id="UP000183208">
    <property type="component" value="Unassembled WGS sequence"/>
</dbReference>
<gene>
    <name evidence="3" type="ORF">SAMN05444171_5531</name>
</gene>
<dbReference type="EMBL" id="FNTI01000001">
    <property type="protein sequence ID" value="SED88575.1"/>
    <property type="molecule type" value="Genomic_DNA"/>
</dbReference>
<organism evidence="3 4">
    <name type="scientific">Bradyrhizobium lablabi</name>
    <dbReference type="NCBI Taxonomy" id="722472"/>
    <lineage>
        <taxon>Bacteria</taxon>
        <taxon>Pseudomonadati</taxon>
        <taxon>Pseudomonadota</taxon>
        <taxon>Alphaproteobacteria</taxon>
        <taxon>Hyphomicrobiales</taxon>
        <taxon>Nitrobacteraceae</taxon>
        <taxon>Bradyrhizobium</taxon>
    </lineage>
</organism>
<feature type="region of interest" description="Disordered" evidence="1">
    <location>
        <begin position="34"/>
        <end position="53"/>
    </location>
</feature>
<accession>A0A1M7DZY2</accession>
<name>A0A1M7DZY2_9BRAD</name>
<evidence type="ECO:0000256" key="1">
    <source>
        <dbReference type="SAM" id="MobiDB-lite"/>
    </source>
</evidence>
<evidence type="ECO:0000256" key="2">
    <source>
        <dbReference type="SAM" id="Phobius"/>
    </source>
</evidence>
<protein>
    <submittedName>
        <fullName evidence="3">Uncharacterized protein</fullName>
    </submittedName>
</protein>
<keyword evidence="2" id="KW-0472">Membrane</keyword>